<evidence type="ECO:0000256" key="4">
    <source>
        <dbReference type="ARBA" id="ARBA00022833"/>
    </source>
</evidence>
<keyword evidence="7" id="KW-1185">Reference proteome</keyword>
<evidence type="ECO:0000256" key="2">
    <source>
        <dbReference type="ARBA" id="ARBA00022737"/>
    </source>
</evidence>
<dbReference type="InterPro" id="IPR011011">
    <property type="entry name" value="Znf_FYVE_PHD"/>
</dbReference>
<evidence type="ECO:0000256" key="1">
    <source>
        <dbReference type="ARBA" id="ARBA00022723"/>
    </source>
</evidence>
<dbReference type="EMBL" id="CACRXK020003297">
    <property type="protein sequence ID" value="CAB3998203.1"/>
    <property type="molecule type" value="Genomic_DNA"/>
</dbReference>
<dbReference type="PANTHER" id="PTHR24171">
    <property type="entry name" value="ANKYRIN REPEAT DOMAIN-CONTAINING PROTEIN 39-RELATED"/>
    <property type="match status" value="1"/>
</dbReference>
<proteinExistence type="predicted"/>
<evidence type="ECO:0000313" key="6">
    <source>
        <dbReference type="EMBL" id="CAB3998203.1"/>
    </source>
</evidence>
<comment type="caution">
    <text evidence="6">The sequence shown here is derived from an EMBL/GenBank/DDBJ whole genome shotgun (WGS) entry which is preliminary data.</text>
</comment>
<dbReference type="OrthoDB" id="20035at2759"/>
<dbReference type="SMART" id="SM00248">
    <property type="entry name" value="ANK"/>
    <property type="match status" value="3"/>
</dbReference>
<dbReference type="AlphaFoldDB" id="A0A7D9I5S1"/>
<dbReference type="PROSITE" id="PS50178">
    <property type="entry name" value="ZF_FYVE"/>
    <property type="match status" value="1"/>
</dbReference>
<name>A0A7D9I5S1_PARCT</name>
<dbReference type="SUPFAM" id="SSF57903">
    <property type="entry name" value="FYVE/PHD zinc finger"/>
    <property type="match status" value="1"/>
</dbReference>
<reference evidence="6" key="1">
    <citation type="submission" date="2020-04" db="EMBL/GenBank/DDBJ databases">
        <authorList>
            <person name="Alioto T."/>
            <person name="Alioto T."/>
            <person name="Gomez Garrido J."/>
        </authorList>
    </citation>
    <scope>NUCLEOTIDE SEQUENCE</scope>
    <source>
        <strain evidence="6">A484AB</strain>
    </source>
</reference>
<dbReference type="PROSITE" id="PS50088">
    <property type="entry name" value="ANK_REPEAT"/>
    <property type="match status" value="1"/>
</dbReference>
<protein>
    <submittedName>
        <fullName evidence="6">Ankyrin repeat, bromo and BTB domain-containing DDB_G0293800-like</fullName>
    </submittedName>
</protein>
<dbReference type="InterPro" id="IPR017455">
    <property type="entry name" value="Znf_FYVE-rel"/>
</dbReference>
<gene>
    <name evidence="6" type="ORF">PACLA_8A067681</name>
</gene>
<dbReference type="SMART" id="SM00064">
    <property type="entry name" value="FYVE"/>
    <property type="match status" value="1"/>
</dbReference>
<dbReference type="Gene3D" id="1.25.40.20">
    <property type="entry name" value="Ankyrin repeat-containing domain"/>
    <property type="match status" value="2"/>
</dbReference>
<dbReference type="SUPFAM" id="SSF48403">
    <property type="entry name" value="Ankyrin repeat"/>
    <property type="match status" value="1"/>
</dbReference>
<dbReference type="InterPro" id="IPR002110">
    <property type="entry name" value="Ankyrin_rpt"/>
</dbReference>
<dbReference type="Pfam" id="PF00023">
    <property type="entry name" value="Ank"/>
    <property type="match status" value="1"/>
</dbReference>
<evidence type="ECO:0000256" key="3">
    <source>
        <dbReference type="ARBA" id="ARBA00022771"/>
    </source>
</evidence>
<dbReference type="Pfam" id="PF01363">
    <property type="entry name" value="FYVE"/>
    <property type="match status" value="1"/>
</dbReference>
<keyword evidence="5" id="KW-0040">ANK repeat</keyword>
<dbReference type="GO" id="GO:0008270">
    <property type="term" value="F:zinc ion binding"/>
    <property type="evidence" value="ECO:0007669"/>
    <property type="project" value="UniProtKB-KW"/>
</dbReference>
<keyword evidence="3" id="KW-0863">Zinc-finger</keyword>
<keyword evidence="1" id="KW-0479">Metal-binding</keyword>
<organism evidence="6 7">
    <name type="scientific">Paramuricea clavata</name>
    <name type="common">Red gorgonian</name>
    <name type="synonym">Violescent sea-whip</name>
    <dbReference type="NCBI Taxonomy" id="317549"/>
    <lineage>
        <taxon>Eukaryota</taxon>
        <taxon>Metazoa</taxon>
        <taxon>Cnidaria</taxon>
        <taxon>Anthozoa</taxon>
        <taxon>Octocorallia</taxon>
        <taxon>Malacalcyonacea</taxon>
        <taxon>Plexauridae</taxon>
        <taxon>Paramuricea</taxon>
    </lineage>
</organism>
<evidence type="ECO:0000256" key="5">
    <source>
        <dbReference type="ARBA" id="ARBA00023043"/>
    </source>
</evidence>
<keyword evidence="4" id="KW-0862">Zinc</keyword>
<evidence type="ECO:0000313" key="7">
    <source>
        <dbReference type="Proteomes" id="UP001152795"/>
    </source>
</evidence>
<keyword evidence="2" id="KW-0677">Repeat</keyword>
<dbReference type="InterPro" id="IPR013083">
    <property type="entry name" value="Znf_RING/FYVE/PHD"/>
</dbReference>
<dbReference type="Proteomes" id="UP001152795">
    <property type="component" value="Unassembled WGS sequence"/>
</dbReference>
<dbReference type="Pfam" id="PF12796">
    <property type="entry name" value="Ank_2"/>
    <property type="match status" value="1"/>
</dbReference>
<accession>A0A7D9I5S1</accession>
<dbReference type="InterPro" id="IPR000306">
    <property type="entry name" value="Znf_FYVE"/>
</dbReference>
<sequence>MVDNINETGGEDLTGLTQSLNDSSCAKPEANEIKTCCDCKKTFKSCSCKSCAKCGALFQKYFGTPVVKGRSHCRICCAAVCITCHVIVYDTFKICTRCHIKQKEDELSTQMALSAIINAKSCSEFGIENLNLASTNVSSQEKKNEILISASKKGDHHVVSTILSAGAEINHKNSDGNTALFFASHGAYLPCMALLIEKGADCSAANKFDWTPLHALACYGRGENVVECADLLIQMGAMIFAMTDRGETAGDLAEQSGHQEELVTILRAAEVEEAIRCLYSKMSISELGKERETWKYLKTLLKVVTDIQTSQSDNEDILVHPKLNKTEEIFSKIFSLNRVFSRPKTSNQVCQLCGQCSTYRGDVEPVVRTPLKEPDTPQIKEQLDKCQQEKDELEKQCKKLMNSIGAAANAREKQELEIRHLKKELGKFREEKDLAIQRCEATCTNKLTKIHQEADFAVHKAQERLAEVEKDRQDLLCLQSLHKLTWIPDKIVSRCMNTKCRAPFSQTRRRHHCRCCGRVFCSGCSSQLSPLEQLGYSDPVRMCNQCFALLDETFVEVGCTENDT</sequence>
<dbReference type="InterPro" id="IPR036770">
    <property type="entry name" value="Ankyrin_rpt-contain_sf"/>
</dbReference>
<dbReference type="Gene3D" id="3.30.40.10">
    <property type="entry name" value="Zinc/RING finger domain, C3HC4 (zinc finger)"/>
    <property type="match status" value="1"/>
</dbReference>